<keyword evidence="2" id="KW-1185">Reference proteome</keyword>
<dbReference type="Proteomes" id="UP001341840">
    <property type="component" value="Unassembled WGS sequence"/>
</dbReference>
<gene>
    <name evidence="1" type="ORF">PIB30_054286</name>
</gene>
<evidence type="ECO:0000313" key="2">
    <source>
        <dbReference type="Proteomes" id="UP001341840"/>
    </source>
</evidence>
<dbReference type="SUPFAM" id="SSF50249">
    <property type="entry name" value="Nucleic acid-binding proteins"/>
    <property type="match status" value="1"/>
</dbReference>
<reference evidence="1 2" key="1">
    <citation type="journal article" date="2023" name="Plants (Basel)">
        <title>Bridging the Gap: Combining Genomics and Transcriptomics Approaches to Understand Stylosanthes scabra, an Orphan Legume from the Brazilian Caatinga.</title>
        <authorList>
            <person name="Ferreira-Neto J.R.C."/>
            <person name="da Silva M.D."/>
            <person name="Binneck E."/>
            <person name="de Melo N.F."/>
            <person name="da Silva R.H."/>
            <person name="de Melo A.L.T.M."/>
            <person name="Pandolfi V."/>
            <person name="Bustamante F.O."/>
            <person name="Brasileiro-Vidal A.C."/>
            <person name="Benko-Iseppon A.M."/>
        </authorList>
    </citation>
    <scope>NUCLEOTIDE SEQUENCE [LARGE SCALE GENOMIC DNA]</scope>
    <source>
        <tissue evidence="1">Leaves</tissue>
    </source>
</reference>
<accession>A0ABU6WIN3</accession>
<sequence length="88" mass="10133">MLSPSRSIQLKMSWREVPSAITSIEEVMNLTDPTSCWILAKIISVEGGPTSWCYLSCHCCFKKVMEVKNGYQCIKCKRIILDPTFRWD</sequence>
<name>A0ABU6WIN3_9FABA</name>
<organism evidence="1 2">
    <name type="scientific">Stylosanthes scabra</name>
    <dbReference type="NCBI Taxonomy" id="79078"/>
    <lineage>
        <taxon>Eukaryota</taxon>
        <taxon>Viridiplantae</taxon>
        <taxon>Streptophyta</taxon>
        <taxon>Embryophyta</taxon>
        <taxon>Tracheophyta</taxon>
        <taxon>Spermatophyta</taxon>
        <taxon>Magnoliopsida</taxon>
        <taxon>eudicotyledons</taxon>
        <taxon>Gunneridae</taxon>
        <taxon>Pentapetalae</taxon>
        <taxon>rosids</taxon>
        <taxon>fabids</taxon>
        <taxon>Fabales</taxon>
        <taxon>Fabaceae</taxon>
        <taxon>Papilionoideae</taxon>
        <taxon>50 kb inversion clade</taxon>
        <taxon>dalbergioids sensu lato</taxon>
        <taxon>Dalbergieae</taxon>
        <taxon>Pterocarpus clade</taxon>
        <taxon>Stylosanthes</taxon>
    </lineage>
</organism>
<dbReference type="EMBL" id="JASCZI010181655">
    <property type="protein sequence ID" value="MED6185154.1"/>
    <property type="molecule type" value="Genomic_DNA"/>
</dbReference>
<evidence type="ECO:0000313" key="1">
    <source>
        <dbReference type="EMBL" id="MED6185154.1"/>
    </source>
</evidence>
<comment type="caution">
    <text evidence="1">The sequence shown here is derived from an EMBL/GenBank/DDBJ whole genome shotgun (WGS) entry which is preliminary data.</text>
</comment>
<proteinExistence type="predicted"/>
<dbReference type="Gene3D" id="2.40.50.140">
    <property type="entry name" value="Nucleic acid-binding proteins"/>
    <property type="match status" value="1"/>
</dbReference>
<protein>
    <submittedName>
        <fullName evidence="1">Uncharacterized protein</fullName>
    </submittedName>
</protein>
<dbReference type="InterPro" id="IPR012340">
    <property type="entry name" value="NA-bd_OB-fold"/>
</dbReference>